<proteinExistence type="predicted"/>
<comment type="caution">
    <text evidence="3">The sequence shown here is derived from an EMBL/GenBank/DDBJ whole genome shotgun (WGS) entry which is preliminary data.</text>
</comment>
<dbReference type="Proteomes" id="UP001215598">
    <property type="component" value="Unassembled WGS sequence"/>
</dbReference>
<keyword evidence="1" id="KW-1133">Transmembrane helix</keyword>
<evidence type="ECO:0000313" key="3">
    <source>
        <dbReference type="EMBL" id="KAJ7766090.1"/>
    </source>
</evidence>
<dbReference type="AlphaFoldDB" id="A0AAD7JM07"/>
<keyword evidence="1" id="KW-0812">Transmembrane</keyword>
<keyword evidence="4" id="KW-1185">Reference proteome</keyword>
<keyword evidence="2" id="KW-0732">Signal</keyword>
<evidence type="ECO:0000256" key="1">
    <source>
        <dbReference type="SAM" id="Phobius"/>
    </source>
</evidence>
<feature type="signal peptide" evidence="2">
    <location>
        <begin position="1"/>
        <end position="16"/>
    </location>
</feature>
<keyword evidence="1" id="KW-0472">Membrane</keyword>
<accession>A0AAD7JM07</accession>
<evidence type="ECO:0000256" key="2">
    <source>
        <dbReference type="SAM" id="SignalP"/>
    </source>
</evidence>
<dbReference type="Gene3D" id="2.60.120.260">
    <property type="entry name" value="Galactose-binding domain-like"/>
    <property type="match status" value="1"/>
</dbReference>
<evidence type="ECO:0000313" key="4">
    <source>
        <dbReference type="Proteomes" id="UP001215598"/>
    </source>
</evidence>
<feature type="transmembrane region" description="Helical" evidence="1">
    <location>
        <begin position="151"/>
        <end position="175"/>
    </location>
</feature>
<name>A0AAD7JM07_9AGAR</name>
<feature type="chain" id="PRO_5042254202" evidence="2">
    <location>
        <begin position="17"/>
        <end position="215"/>
    </location>
</feature>
<gene>
    <name evidence="3" type="ORF">B0H16DRAFT_1882938</name>
</gene>
<protein>
    <submittedName>
        <fullName evidence="3">Uncharacterized protein</fullName>
    </submittedName>
</protein>
<organism evidence="3 4">
    <name type="scientific">Mycena metata</name>
    <dbReference type="NCBI Taxonomy" id="1033252"/>
    <lineage>
        <taxon>Eukaryota</taxon>
        <taxon>Fungi</taxon>
        <taxon>Dikarya</taxon>
        <taxon>Basidiomycota</taxon>
        <taxon>Agaricomycotina</taxon>
        <taxon>Agaricomycetes</taxon>
        <taxon>Agaricomycetidae</taxon>
        <taxon>Agaricales</taxon>
        <taxon>Marasmiineae</taxon>
        <taxon>Mycenaceae</taxon>
        <taxon>Mycena</taxon>
    </lineage>
</organism>
<reference evidence="3" key="1">
    <citation type="submission" date="2023-03" db="EMBL/GenBank/DDBJ databases">
        <title>Massive genome expansion in bonnet fungi (Mycena s.s.) driven by repeated elements and novel gene families across ecological guilds.</title>
        <authorList>
            <consortium name="Lawrence Berkeley National Laboratory"/>
            <person name="Harder C.B."/>
            <person name="Miyauchi S."/>
            <person name="Viragh M."/>
            <person name="Kuo A."/>
            <person name="Thoen E."/>
            <person name="Andreopoulos B."/>
            <person name="Lu D."/>
            <person name="Skrede I."/>
            <person name="Drula E."/>
            <person name="Henrissat B."/>
            <person name="Morin E."/>
            <person name="Kohler A."/>
            <person name="Barry K."/>
            <person name="LaButti K."/>
            <person name="Morin E."/>
            <person name="Salamov A."/>
            <person name="Lipzen A."/>
            <person name="Mereny Z."/>
            <person name="Hegedus B."/>
            <person name="Baldrian P."/>
            <person name="Stursova M."/>
            <person name="Weitz H."/>
            <person name="Taylor A."/>
            <person name="Grigoriev I.V."/>
            <person name="Nagy L.G."/>
            <person name="Martin F."/>
            <person name="Kauserud H."/>
        </authorList>
    </citation>
    <scope>NUCLEOTIDE SEQUENCE</scope>
    <source>
        <strain evidence="3">CBHHK182m</strain>
    </source>
</reference>
<sequence length="215" mass="23068">MQRYFVLLLCLVVIRATPQNYTVGDTSPDIQYGGAKLQCNASSCPPEFTEGAFNHSATLTTGSITFSFTGTAIYASLDLIGTCSIMLDDQEIQTLNLTVAHAIAGVRGNISKPDLANGFHTLVIMPTGNLTLIGFDHLVYTTGPPAKKSHVGAIVGGVIGGLILALGALFLALFVRRRKLIMRRNQRKNAVFRGIPAARHDHKAGEEDEATTELL</sequence>
<dbReference type="EMBL" id="JARKIB010000024">
    <property type="protein sequence ID" value="KAJ7766090.1"/>
    <property type="molecule type" value="Genomic_DNA"/>
</dbReference>